<dbReference type="AlphaFoldDB" id="A0A1W1ZT73"/>
<comment type="similarity">
    <text evidence="6">Belongs to the truncated hemoglobin family. Group II subfamily.</text>
</comment>
<dbReference type="Proteomes" id="UP000192708">
    <property type="component" value="Unassembled WGS sequence"/>
</dbReference>
<dbReference type="GO" id="GO:0020037">
    <property type="term" value="F:heme binding"/>
    <property type="evidence" value="ECO:0007669"/>
    <property type="project" value="InterPro"/>
</dbReference>
<dbReference type="RefSeq" id="WP_084283438.1">
    <property type="nucleotide sequence ID" value="NZ_FWXJ01000006.1"/>
</dbReference>
<dbReference type="Pfam" id="PF01152">
    <property type="entry name" value="Bac_globin"/>
    <property type="match status" value="1"/>
</dbReference>
<keyword evidence="8" id="KW-1185">Reference proteome</keyword>
<dbReference type="GO" id="GO:0019825">
    <property type="term" value="F:oxygen binding"/>
    <property type="evidence" value="ECO:0007669"/>
    <property type="project" value="InterPro"/>
</dbReference>
<dbReference type="EMBL" id="FWXJ01000006">
    <property type="protein sequence ID" value="SMC51566.1"/>
    <property type="molecule type" value="Genomic_DNA"/>
</dbReference>
<accession>A0A1W1ZT73</accession>
<keyword evidence="3" id="KW-0349">Heme</keyword>
<dbReference type="PANTHER" id="PTHR47366">
    <property type="entry name" value="TWO-ON-TWO HEMOGLOBIN-3"/>
    <property type="match status" value="1"/>
</dbReference>
<dbReference type="CDD" id="cd14773">
    <property type="entry name" value="TrHb2_PhHbO-like_O"/>
    <property type="match status" value="1"/>
</dbReference>
<dbReference type="GO" id="GO:0005344">
    <property type="term" value="F:oxygen carrier activity"/>
    <property type="evidence" value="ECO:0007669"/>
    <property type="project" value="InterPro"/>
</dbReference>
<evidence type="ECO:0000256" key="2">
    <source>
        <dbReference type="ARBA" id="ARBA00022448"/>
    </source>
</evidence>
<protein>
    <submittedName>
        <fullName evidence="7">Hemoglobin</fullName>
    </submittedName>
</protein>
<dbReference type="InterPro" id="IPR019795">
    <property type="entry name" value="Globin_bac-like_CS"/>
</dbReference>
<gene>
    <name evidence="7" type="ORF">SAMN06296008_106108</name>
</gene>
<dbReference type="SUPFAM" id="SSF46458">
    <property type="entry name" value="Globin-like"/>
    <property type="match status" value="1"/>
</dbReference>
<keyword evidence="4" id="KW-0479">Metal-binding</keyword>
<evidence type="ECO:0000256" key="5">
    <source>
        <dbReference type="ARBA" id="ARBA00023004"/>
    </source>
</evidence>
<name>A0A1W1ZT73_9BURK</name>
<dbReference type="InterPro" id="IPR009050">
    <property type="entry name" value="Globin-like_sf"/>
</dbReference>
<dbReference type="OrthoDB" id="9790913at2"/>
<dbReference type="GO" id="GO:0046872">
    <property type="term" value="F:metal ion binding"/>
    <property type="evidence" value="ECO:0007669"/>
    <property type="project" value="UniProtKB-KW"/>
</dbReference>
<dbReference type="InterPro" id="IPR044203">
    <property type="entry name" value="GlbO/GLB3-like"/>
</dbReference>
<evidence type="ECO:0000313" key="7">
    <source>
        <dbReference type="EMBL" id="SMC51566.1"/>
    </source>
</evidence>
<evidence type="ECO:0000256" key="4">
    <source>
        <dbReference type="ARBA" id="ARBA00022723"/>
    </source>
</evidence>
<reference evidence="7 8" key="1">
    <citation type="submission" date="2017-04" db="EMBL/GenBank/DDBJ databases">
        <authorList>
            <person name="Afonso C.L."/>
            <person name="Miller P.J."/>
            <person name="Scott M.A."/>
            <person name="Spackman E."/>
            <person name="Goraichik I."/>
            <person name="Dimitrov K.M."/>
            <person name="Suarez D.L."/>
            <person name="Swayne D.E."/>
        </authorList>
    </citation>
    <scope>NUCLEOTIDE SEQUENCE [LARGE SCALE GENOMIC DNA]</scope>
    <source>
        <strain evidence="7 8">VK13</strain>
    </source>
</reference>
<dbReference type="PROSITE" id="PS01213">
    <property type="entry name" value="GLOBIN_FAM_2"/>
    <property type="match status" value="1"/>
</dbReference>
<evidence type="ECO:0000313" key="8">
    <source>
        <dbReference type="Proteomes" id="UP000192708"/>
    </source>
</evidence>
<evidence type="ECO:0000256" key="3">
    <source>
        <dbReference type="ARBA" id="ARBA00022617"/>
    </source>
</evidence>
<evidence type="ECO:0000256" key="6">
    <source>
        <dbReference type="ARBA" id="ARBA00034496"/>
    </source>
</evidence>
<dbReference type="InterPro" id="IPR012292">
    <property type="entry name" value="Globin/Proto"/>
</dbReference>
<sequence length="134" mass="15775">MSESTNPAVPTLFEEIGGLHKIKEIVDQFYDLMELDPQFAELRKLHPNQLDTSREKLTMFLSGWTGGPNLYIEKYGHPKLRARHLPFPINLEMRDQWLRCMGQAMVDLDLPEPLWERLLKAFYETADWMRNQAN</sequence>
<dbReference type="Gene3D" id="1.10.490.10">
    <property type="entry name" value="Globins"/>
    <property type="match status" value="1"/>
</dbReference>
<dbReference type="InterPro" id="IPR001486">
    <property type="entry name" value="Hemoglobin_trunc"/>
</dbReference>
<organism evidence="7 8">
    <name type="scientific">Polynucleobacter kasalickyi</name>
    <dbReference type="NCBI Taxonomy" id="1938817"/>
    <lineage>
        <taxon>Bacteria</taxon>
        <taxon>Pseudomonadati</taxon>
        <taxon>Pseudomonadota</taxon>
        <taxon>Betaproteobacteria</taxon>
        <taxon>Burkholderiales</taxon>
        <taxon>Burkholderiaceae</taxon>
        <taxon>Polynucleobacter</taxon>
    </lineage>
</organism>
<dbReference type="STRING" id="1938817.SAMN06296008_106108"/>
<comment type="cofactor">
    <cofactor evidence="1">
        <name>heme</name>
        <dbReference type="ChEBI" id="CHEBI:30413"/>
    </cofactor>
</comment>
<evidence type="ECO:0000256" key="1">
    <source>
        <dbReference type="ARBA" id="ARBA00001971"/>
    </source>
</evidence>
<keyword evidence="5" id="KW-0408">Iron</keyword>
<proteinExistence type="inferred from homology"/>
<keyword evidence="2" id="KW-0813">Transport</keyword>
<dbReference type="PANTHER" id="PTHR47366:SF1">
    <property type="entry name" value="TWO-ON-TWO HEMOGLOBIN-3"/>
    <property type="match status" value="1"/>
</dbReference>